<dbReference type="Pfam" id="PF03372">
    <property type="entry name" value="Exo_endo_phos"/>
    <property type="match status" value="1"/>
</dbReference>
<evidence type="ECO:0000313" key="4">
    <source>
        <dbReference type="Proteomes" id="UP000019335"/>
    </source>
</evidence>
<dbReference type="Gene3D" id="3.60.10.10">
    <property type="entry name" value="Endonuclease/exonuclease/phosphatase"/>
    <property type="match status" value="1"/>
</dbReference>
<dbReference type="SUPFAM" id="SSF56219">
    <property type="entry name" value="DNase I-like"/>
    <property type="match status" value="1"/>
</dbReference>
<accession>W7TV87</accession>
<keyword evidence="3" id="KW-0378">Hydrolase</keyword>
<feature type="compositionally biased region" description="Basic and acidic residues" evidence="1">
    <location>
        <begin position="1"/>
        <end position="11"/>
    </location>
</feature>
<evidence type="ECO:0000313" key="3">
    <source>
        <dbReference type="EMBL" id="EWM24516.1"/>
    </source>
</evidence>
<protein>
    <submittedName>
        <fullName evidence="3">Endonuclease/exonuclease/phosphatase</fullName>
    </submittedName>
</protein>
<dbReference type="InterPro" id="IPR036691">
    <property type="entry name" value="Endo/exonu/phosph_ase_sf"/>
</dbReference>
<gene>
    <name evidence="3" type="ORF">Naga_100678g2</name>
</gene>
<name>W7TV87_9STRA</name>
<keyword evidence="4" id="KW-1185">Reference proteome</keyword>
<dbReference type="EMBL" id="AZIL01001195">
    <property type="protein sequence ID" value="EWM24516.1"/>
    <property type="molecule type" value="Genomic_DNA"/>
</dbReference>
<feature type="domain" description="Endonuclease/exonuclease/phosphatase" evidence="2">
    <location>
        <begin position="29"/>
        <end position="259"/>
    </location>
</feature>
<keyword evidence="3" id="KW-0540">Nuclease</keyword>
<evidence type="ECO:0000256" key="1">
    <source>
        <dbReference type="SAM" id="MobiDB-lite"/>
    </source>
</evidence>
<dbReference type="AlphaFoldDB" id="W7TV87"/>
<sequence>MKLSDGAETKGESSTQTDGGRRKQTFRVLTYNVWIAPLVRWNPIENLEAICKFIESLDVDIVCLQEAFDWRLGPMGFLCETLWGGGASFGPLSWFFYVEGLLFPVSQTCHQKRIIEALLPSLPHHLPSAPIPFGRGHNQGLLVLSKHPLHRPLRQYLTCTPVHHMGFQAFTVAPLPREGRGKGGEAGAREDIRFVNLHLVPNFHTHPWKGRVLGWLGERDVPRMQAKQLAEIGEEVGREGGKEGGTGGRAWCVVGDFNVHRPRVLGVGSLVDQVTCPQEQHILDHFVSPLPYNYQVFADNTLSDHYPVLATFAL</sequence>
<dbReference type="GO" id="GO:0004527">
    <property type="term" value="F:exonuclease activity"/>
    <property type="evidence" value="ECO:0007669"/>
    <property type="project" value="UniProtKB-KW"/>
</dbReference>
<keyword evidence="3" id="KW-0269">Exonuclease</keyword>
<evidence type="ECO:0000259" key="2">
    <source>
        <dbReference type="Pfam" id="PF03372"/>
    </source>
</evidence>
<dbReference type="OrthoDB" id="10332650at2759"/>
<feature type="region of interest" description="Disordered" evidence="1">
    <location>
        <begin position="1"/>
        <end position="21"/>
    </location>
</feature>
<dbReference type="GO" id="GO:0004519">
    <property type="term" value="F:endonuclease activity"/>
    <property type="evidence" value="ECO:0007669"/>
    <property type="project" value="UniProtKB-KW"/>
</dbReference>
<dbReference type="InterPro" id="IPR005135">
    <property type="entry name" value="Endo/exonuclease/phosphatase"/>
</dbReference>
<dbReference type="Proteomes" id="UP000019335">
    <property type="component" value="Chromosome 13"/>
</dbReference>
<proteinExistence type="predicted"/>
<reference evidence="3 4" key="1">
    <citation type="journal article" date="2014" name="Mol. Plant">
        <title>Chromosome Scale Genome Assembly and Transcriptome Profiling of Nannochloropsis gaditana in Nitrogen Depletion.</title>
        <authorList>
            <person name="Corteggiani Carpinelli E."/>
            <person name="Telatin A."/>
            <person name="Vitulo N."/>
            <person name="Forcato C."/>
            <person name="D'Angelo M."/>
            <person name="Schiavon R."/>
            <person name="Vezzi A."/>
            <person name="Giacometti G.M."/>
            <person name="Morosinotto T."/>
            <person name="Valle G."/>
        </authorList>
    </citation>
    <scope>NUCLEOTIDE SEQUENCE [LARGE SCALE GENOMIC DNA]</scope>
    <source>
        <strain evidence="3 4">B-31</strain>
    </source>
</reference>
<organism evidence="3 4">
    <name type="scientific">Nannochloropsis gaditana</name>
    <dbReference type="NCBI Taxonomy" id="72520"/>
    <lineage>
        <taxon>Eukaryota</taxon>
        <taxon>Sar</taxon>
        <taxon>Stramenopiles</taxon>
        <taxon>Ochrophyta</taxon>
        <taxon>Eustigmatophyceae</taxon>
        <taxon>Eustigmatales</taxon>
        <taxon>Monodopsidaceae</taxon>
        <taxon>Nannochloropsis</taxon>
    </lineage>
</organism>
<keyword evidence="3" id="KW-0255">Endonuclease</keyword>
<comment type="caution">
    <text evidence="3">The sequence shown here is derived from an EMBL/GenBank/DDBJ whole genome shotgun (WGS) entry which is preliminary data.</text>
</comment>